<feature type="region of interest" description="Disordered" evidence="5">
    <location>
        <begin position="65"/>
        <end position="86"/>
    </location>
</feature>
<dbReference type="OrthoDB" id="427213at2759"/>
<protein>
    <submittedName>
        <fullName evidence="8">Sulfate anion transporter</fullName>
    </submittedName>
</protein>
<evidence type="ECO:0000259" key="7">
    <source>
        <dbReference type="PROSITE" id="PS50801"/>
    </source>
</evidence>
<feature type="region of interest" description="Disordered" evidence="5">
    <location>
        <begin position="1"/>
        <end position="46"/>
    </location>
</feature>
<dbReference type="CDD" id="cd07042">
    <property type="entry name" value="STAS_SulP_like_sulfate_transporter"/>
    <property type="match status" value="1"/>
</dbReference>
<reference evidence="8" key="1">
    <citation type="journal article" date="2021" name="New Phytol.">
        <title>Evolutionary innovations through gain and loss of genes in the ectomycorrhizal Boletales.</title>
        <authorList>
            <person name="Wu G."/>
            <person name="Miyauchi S."/>
            <person name="Morin E."/>
            <person name="Kuo A."/>
            <person name="Drula E."/>
            <person name="Varga T."/>
            <person name="Kohler A."/>
            <person name="Feng B."/>
            <person name="Cao Y."/>
            <person name="Lipzen A."/>
            <person name="Daum C."/>
            <person name="Hundley H."/>
            <person name="Pangilinan J."/>
            <person name="Johnson J."/>
            <person name="Barry K."/>
            <person name="LaButti K."/>
            <person name="Ng V."/>
            <person name="Ahrendt S."/>
            <person name="Min B."/>
            <person name="Choi I.G."/>
            <person name="Park H."/>
            <person name="Plett J.M."/>
            <person name="Magnuson J."/>
            <person name="Spatafora J.W."/>
            <person name="Nagy L.G."/>
            <person name="Henrissat B."/>
            <person name="Grigoriev I.V."/>
            <person name="Yang Z.L."/>
            <person name="Xu J."/>
            <person name="Martin F.M."/>
        </authorList>
    </citation>
    <scope>NUCLEOTIDE SEQUENCE</scope>
    <source>
        <strain evidence="8">KKN 215</strain>
    </source>
</reference>
<dbReference type="PROSITE" id="PS50801">
    <property type="entry name" value="STAS"/>
    <property type="match status" value="1"/>
</dbReference>
<keyword evidence="3 6" id="KW-1133">Transmembrane helix</keyword>
<feature type="transmembrane region" description="Helical" evidence="6">
    <location>
        <begin position="521"/>
        <end position="537"/>
    </location>
</feature>
<accession>A0A8K0XSH3</accession>
<evidence type="ECO:0000256" key="3">
    <source>
        <dbReference type="ARBA" id="ARBA00022989"/>
    </source>
</evidence>
<gene>
    <name evidence="8" type="ORF">BXZ70DRAFT_735020</name>
</gene>
<feature type="domain" description="STAS" evidence="7">
    <location>
        <begin position="562"/>
        <end position="714"/>
    </location>
</feature>
<feature type="transmembrane region" description="Helical" evidence="6">
    <location>
        <begin position="446"/>
        <end position="464"/>
    </location>
</feature>
<dbReference type="Proteomes" id="UP000813824">
    <property type="component" value="Unassembled WGS sequence"/>
</dbReference>
<feature type="transmembrane region" description="Helical" evidence="6">
    <location>
        <begin position="405"/>
        <end position="425"/>
    </location>
</feature>
<feature type="compositionally biased region" description="Polar residues" evidence="5">
    <location>
        <begin position="20"/>
        <end position="30"/>
    </location>
</feature>
<feature type="transmembrane region" description="Helical" evidence="6">
    <location>
        <begin position="365"/>
        <end position="385"/>
    </location>
</feature>
<evidence type="ECO:0000313" key="8">
    <source>
        <dbReference type="EMBL" id="KAH8103503.1"/>
    </source>
</evidence>
<dbReference type="GO" id="GO:0055085">
    <property type="term" value="P:transmembrane transport"/>
    <property type="evidence" value="ECO:0007669"/>
    <property type="project" value="InterPro"/>
</dbReference>
<feature type="transmembrane region" description="Helical" evidence="6">
    <location>
        <begin position="470"/>
        <end position="486"/>
    </location>
</feature>
<organism evidence="8 9">
    <name type="scientific">Cristinia sonorae</name>
    <dbReference type="NCBI Taxonomy" id="1940300"/>
    <lineage>
        <taxon>Eukaryota</taxon>
        <taxon>Fungi</taxon>
        <taxon>Dikarya</taxon>
        <taxon>Basidiomycota</taxon>
        <taxon>Agaricomycotina</taxon>
        <taxon>Agaricomycetes</taxon>
        <taxon>Agaricomycetidae</taxon>
        <taxon>Agaricales</taxon>
        <taxon>Pleurotineae</taxon>
        <taxon>Stephanosporaceae</taxon>
        <taxon>Cristinia</taxon>
    </lineage>
</organism>
<dbReference type="InterPro" id="IPR011547">
    <property type="entry name" value="SLC26A/SulP_dom"/>
</dbReference>
<dbReference type="GO" id="GO:0016020">
    <property type="term" value="C:membrane"/>
    <property type="evidence" value="ECO:0007669"/>
    <property type="project" value="UniProtKB-SubCell"/>
</dbReference>
<dbReference type="EMBL" id="JAEVFJ010000007">
    <property type="protein sequence ID" value="KAH8103503.1"/>
    <property type="molecule type" value="Genomic_DNA"/>
</dbReference>
<dbReference type="Gene3D" id="3.30.750.24">
    <property type="entry name" value="STAS domain"/>
    <property type="match status" value="1"/>
</dbReference>
<feature type="transmembrane region" description="Helical" evidence="6">
    <location>
        <begin position="140"/>
        <end position="159"/>
    </location>
</feature>
<dbReference type="AlphaFoldDB" id="A0A8K0XSH3"/>
<dbReference type="Pfam" id="PF01740">
    <property type="entry name" value="STAS"/>
    <property type="match status" value="1"/>
</dbReference>
<keyword evidence="4 6" id="KW-0472">Membrane</keyword>
<dbReference type="InterPro" id="IPR036513">
    <property type="entry name" value="STAS_dom_sf"/>
</dbReference>
<feature type="transmembrane region" description="Helical" evidence="6">
    <location>
        <begin position="284"/>
        <end position="302"/>
    </location>
</feature>
<dbReference type="Pfam" id="PF00916">
    <property type="entry name" value="Sulfate_transp"/>
    <property type="match status" value="1"/>
</dbReference>
<evidence type="ECO:0000313" key="9">
    <source>
        <dbReference type="Proteomes" id="UP000813824"/>
    </source>
</evidence>
<evidence type="ECO:0000256" key="1">
    <source>
        <dbReference type="ARBA" id="ARBA00004141"/>
    </source>
</evidence>
<proteinExistence type="predicted"/>
<dbReference type="SUPFAM" id="SSF52091">
    <property type="entry name" value="SpoIIaa-like"/>
    <property type="match status" value="1"/>
</dbReference>
<keyword evidence="9" id="KW-1185">Reference proteome</keyword>
<comment type="subcellular location">
    <subcellularLocation>
        <location evidence="1">Membrane</location>
        <topology evidence="1">Multi-pass membrane protein</topology>
    </subcellularLocation>
</comment>
<comment type="caution">
    <text evidence="8">The sequence shown here is derived from an EMBL/GenBank/DDBJ whole genome shotgun (WGS) entry which is preliminary data.</text>
</comment>
<feature type="compositionally biased region" description="Low complexity" evidence="5">
    <location>
        <begin position="1"/>
        <end position="10"/>
    </location>
</feature>
<dbReference type="PANTHER" id="PTHR11814">
    <property type="entry name" value="SULFATE TRANSPORTER"/>
    <property type="match status" value="1"/>
</dbReference>
<evidence type="ECO:0000256" key="5">
    <source>
        <dbReference type="SAM" id="MobiDB-lite"/>
    </source>
</evidence>
<dbReference type="InterPro" id="IPR001902">
    <property type="entry name" value="SLC26A/SulP_fam"/>
</dbReference>
<feature type="transmembrane region" description="Helical" evidence="6">
    <location>
        <begin position="195"/>
        <end position="218"/>
    </location>
</feature>
<evidence type="ECO:0000256" key="2">
    <source>
        <dbReference type="ARBA" id="ARBA00022692"/>
    </source>
</evidence>
<feature type="transmembrane region" description="Helical" evidence="6">
    <location>
        <begin position="107"/>
        <end position="128"/>
    </location>
</feature>
<sequence length="725" mass="79805">MNTTTPSSPNHTPPRDPQFKSLSAQPSVASSLGFGAGTTTPRTPRAMDENAPLLEHVQVDMAQGTSTPQYGGTFAPDTPTRQPTRKSTANWAKVRYYVPSMAWIPNYSWSLLGGDVLAGITVASMLIPQSVSYATSLAKLSPVTGLFAASIPGIVYALLGTSRQLNVAPEAALSLLVGQAVSDILTHHPVPNPEAVGLAISTIITFQVGLISFFLGFFRLGFLDVVLSRALLRGFITAVAVVISIEQLIPMFGLTALHHQVNPQSTLEKFIFLVDNAFTNGHRTTTIISFSALLILVALRVFKNQFPKYWFIYRIPEVLVVVVVSTILCDEFAWDEDGVDILGSVPVQHGGSFARFPLHGMTLRYLRTTTSTAVLISVAGFLDSIVAAKQNAAKYEYSISPNRELVALGASNIIGSFVPGTLPAYGSITRSRVNGDVGGRTQMASLVCSALVLLATFFLLPWLYYLPKCVLASIICLVVFSLLAEAPHDIKFYWRMRAWVDLTLMTLTFLFTIIWNVEIGIAVSVVISLLLVVHRSSKTRMAILGRIPGTDRWKSIAEDEDSEEAAEDVPGVLIIRLRENLDFANTAQLKERLRRLELYGVGKHHPSEEPRRQFAQNFVFHMADVDTIDASYVLLHLISSASEIYVPMLTDLPSPHSAVQIFYELIETYQSRDVGLYITHLKRRVRESFDRAGIIELLGEENFLKDVSTATAKIEQTATRQRAFE</sequence>
<dbReference type="NCBIfam" id="TIGR00815">
    <property type="entry name" value="sulP"/>
    <property type="match status" value="1"/>
</dbReference>
<feature type="transmembrane region" description="Helical" evidence="6">
    <location>
        <begin position="230"/>
        <end position="249"/>
    </location>
</feature>
<name>A0A8K0XSH3_9AGAR</name>
<dbReference type="InterPro" id="IPR002645">
    <property type="entry name" value="STAS_dom"/>
</dbReference>
<keyword evidence="2 6" id="KW-0812">Transmembrane</keyword>
<evidence type="ECO:0000256" key="4">
    <source>
        <dbReference type="ARBA" id="ARBA00023136"/>
    </source>
</evidence>
<evidence type="ECO:0000256" key="6">
    <source>
        <dbReference type="SAM" id="Phobius"/>
    </source>
</evidence>